<dbReference type="InterPro" id="IPR051324">
    <property type="entry name" value="Stress/Tellurium_Resist"/>
</dbReference>
<reference evidence="4" key="1">
    <citation type="submission" date="2022-12" db="EMBL/GenBank/DDBJ databases">
        <authorList>
            <person name="Krivoruchko A.V."/>
            <person name="Elkin A."/>
        </authorList>
    </citation>
    <scope>NUCLEOTIDE SEQUENCE</scope>
    <source>
        <strain evidence="4">IEGM 1388</strain>
    </source>
</reference>
<dbReference type="InterPro" id="IPR003325">
    <property type="entry name" value="TerD"/>
</dbReference>
<evidence type="ECO:0000256" key="2">
    <source>
        <dbReference type="SAM" id="MobiDB-lite"/>
    </source>
</evidence>
<dbReference type="RefSeq" id="WP_301572328.1">
    <property type="nucleotide sequence ID" value="NZ_JAPWIE010000004.1"/>
</dbReference>
<sequence>MGTADPQGISRLRSGENLAIETVETVASIICRGGAVSVDGQALLVDTSRRVRSDADFVFYNAPKHPSRAVEVQPGSAAGCEVRVNLSEVELAIDKVVLTVSSHGAIGNAGSEFRAVISQRGQAVAEFTAPWPDRITALMVGEFYRRGSDWKFRAIGQGWDTGLAGLATEFGVAVEAGPAPMEPSPRTASATPSRTPPRIDPNQLPRQSAKPSDWYQDPHTPGQLRWWDSTAWTTNIRHIHADPTQCDRCGQPLRTRRFSSAPTPCRACENQISQYMNQWRSDAWQVLTTHGGPNGHGWDRLWEALRFERIPASIGLETAAALGMAHLEQIVTFAFADGEIEADELLKFDRTVRELQLPPSTQLSELQQRMQRGRSMTQIRAGDLPRISPPGIHLDPDEIVYLDVAVNRIRLLASGAKYDPGRLIVSNKKIRYVGTTGTELNWSRVVAIRPEYRNVVISATTARGGATFSVHDPEYVSAVLEGALRVAKRLVLAPGQRDSRAIPQHIKSEVWQRDGGHCTQCGDNHYLEYDHVIPHSMGGATSLANLQLLCRRCNLAKGARL</sequence>
<dbReference type="Proteomes" id="UP001067235">
    <property type="component" value="Unassembled WGS sequence"/>
</dbReference>
<dbReference type="InterPro" id="IPR018929">
    <property type="entry name" value="DUF2510"/>
</dbReference>
<dbReference type="Pfam" id="PF10708">
    <property type="entry name" value="DUF2510"/>
    <property type="match status" value="1"/>
</dbReference>
<dbReference type="CDD" id="cd00085">
    <property type="entry name" value="HNHc"/>
    <property type="match status" value="1"/>
</dbReference>
<comment type="caution">
    <text evidence="4">The sequence shown here is derived from an EMBL/GenBank/DDBJ whole genome shotgun (WGS) entry which is preliminary data.</text>
</comment>
<protein>
    <submittedName>
        <fullName evidence="4">TerD family protein</fullName>
    </submittedName>
</protein>
<feature type="domain" description="HNH nuclease" evidence="3">
    <location>
        <begin position="505"/>
        <end position="555"/>
    </location>
</feature>
<dbReference type="Gene3D" id="1.10.30.50">
    <property type="match status" value="1"/>
</dbReference>
<proteinExistence type="inferred from homology"/>
<comment type="similarity">
    <text evidence="1">Belongs to the CAPAB/TerDEXZ family.</text>
</comment>
<evidence type="ECO:0000313" key="5">
    <source>
        <dbReference type="Proteomes" id="UP001067235"/>
    </source>
</evidence>
<keyword evidence="5" id="KW-1185">Reference proteome</keyword>
<dbReference type="Pfam" id="PF02342">
    <property type="entry name" value="TerD"/>
    <property type="match status" value="1"/>
</dbReference>
<dbReference type="Pfam" id="PF01844">
    <property type="entry name" value="HNH"/>
    <property type="match status" value="1"/>
</dbReference>
<dbReference type="InterPro" id="IPR002711">
    <property type="entry name" value="HNH"/>
</dbReference>
<evidence type="ECO:0000259" key="3">
    <source>
        <dbReference type="SMART" id="SM00507"/>
    </source>
</evidence>
<gene>
    <name evidence="4" type="ORF">O4213_15935</name>
</gene>
<organism evidence="4 5">
    <name type="scientific">Gordonia rubripertincta</name>
    <name type="common">Rhodococcus corallinus</name>
    <dbReference type="NCBI Taxonomy" id="36822"/>
    <lineage>
        <taxon>Bacteria</taxon>
        <taxon>Bacillati</taxon>
        <taxon>Actinomycetota</taxon>
        <taxon>Actinomycetes</taxon>
        <taxon>Mycobacteriales</taxon>
        <taxon>Gordoniaceae</taxon>
        <taxon>Gordonia</taxon>
    </lineage>
</organism>
<evidence type="ECO:0000256" key="1">
    <source>
        <dbReference type="ARBA" id="ARBA00008775"/>
    </source>
</evidence>
<dbReference type="PANTHER" id="PTHR32097">
    <property type="entry name" value="CAMP-BINDING PROTEIN 1-RELATED"/>
    <property type="match status" value="1"/>
</dbReference>
<dbReference type="EMBL" id="JAPWIE010000004">
    <property type="protein sequence ID" value="MCZ4551483.1"/>
    <property type="molecule type" value="Genomic_DNA"/>
</dbReference>
<accession>A0ABT4MWU4</accession>
<dbReference type="Gene3D" id="2.60.60.30">
    <property type="entry name" value="sav2460 like domains"/>
    <property type="match status" value="1"/>
</dbReference>
<dbReference type="CDD" id="cd06974">
    <property type="entry name" value="TerD_like"/>
    <property type="match status" value="1"/>
</dbReference>
<dbReference type="PANTHER" id="PTHR32097:SF4">
    <property type="entry name" value="GENERAL STRESS PROTEIN 16U"/>
    <property type="match status" value="1"/>
</dbReference>
<feature type="region of interest" description="Disordered" evidence="2">
    <location>
        <begin position="176"/>
        <end position="220"/>
    </location>
</feature>
<evidence type="ECO:0000313" key="4">
    <source>
        <dbReference type="EMBL" id="MCZ4551483.1"/>
    </source>
</evidence>
<dbReference type="InterPro" id="IPR003615">
    <property type="entry name" value="HNH_nuc"/>
</dbReference>
<dbReference type="SMART" id="SM00507">
    <property type="entry name" value="HNHc"/>
    <property type="match status" value="1"/>
</dbReference>
<name>A0ABT4MWU4_GORRU</name>